<dbReference type="EMBL" id="VSSQ01001493">
    <property type="protein sequence ID" value="MPM08815.1"/>
    <property type="molecule type" value="Genomic_DNA"/>
</dbReference>
<keyword evidence="2 4" id="KW-0560">Oxidoreductase</keyword>
<accession>A0A644WY29</accession>
<feature type="transmembrane region" description="Helical" evidence="3">
    <location>
        <begin position="224"/>
        <end position="240"/>
    </location>
</feature>
<reference evidence="4" key="1">
    <citation type="submission" date="2019-08" db="EMBL/GenBank/DDBJ databases">
        <authorList>
            <person name="Kucharzyk K."/>
            <person name="Murdoch R.W."/>
            <person name="Higgins S."/>
            <person name="Loffler F."/>
        </authorList>
    </citation>
    <scope>NUCLEOTIDE SEQUENCE</scope>
</reference>
<dbReference type="GO" id="GO:0016491">
    <property type="term" value="F:oxidoreductase activity"/>
    <property type="evidence" value="ECO:0007669"/>
    <property type="project" value="UniProtKB-KW"/>
</dbReference>
<name>A0A644WY29_9ZZZZ</name>
<evidence type="ECO:0000313" key="4">
    <source>
        <dbReference type="EMBL" id="MPM08815.1"/>
    </source>
</evidence>
<dbReference type="InterPro" id="IPR036291">
    <property type="entry name" value="NAD(P)-bd_dom_sf"/>
</dbReference>
<dbReference type="Gene3D" id="3.40.50.720">
    <property type="entry name" value="NAD(P)-binding Rossmann-like Domain"/>
    <property type="match status" value="1"/>
</dbReference>
<comment type="similarity">
    <text evidence="1">Belongs to the short-chain dehydrogenases/reductases (SDR) family.</text>
</comment>
<organism evidence="4">
    <name type="scientific">bioreactor metagenome</name>
    <dbReference type="NCBI Taxonomy" id="1076179"/>
    <lineage>
        <taxon>unclassified sequences</taxon>
        <taxon>metagenomes</taxon>
        <taxon>ecological metagenomes</taxon>
    </lineage>
</organism>
<dbReference type="SUPFAM" id="SSF51735">
    <property type="entry name" value="NAD(P)-binding Rossmann-fold domains"/>
    <property type="match status" value="1"/>
</dbReference>
<gene>
    <name evidence="4" type="ORF">SDC9_55131</name>
</gene>
<sequence length="245" mass="26607">MKSSTGQKAIITGATSGIGKALAILLVSKGYHVGITGRREANLLSIKDSYPKSVYVACFDISEADKVADHLDLLASDLGKIDLFVHCSGTGVRNADLNLQDELQTTRTNIDGFTASLNWAYKYFEKQGGGSLAAISSIAGLRGFALSPSYSSSKSYQIKYLEALRQRSYNHAANITVTDIRAGFVDTAMGNGKGAFWQCSAETAANGIYKALTKGKDVAYITKRWVLVAWLMMIFPGFLFKRLKF</sequence>
<dbReference type="Pfam" id="PF00106">
    <property type="entry name" value="adh_short"/>
    <property type="match status" value="1"/>
</dbReference>
<keyword evidence="3" id="KW-0812">Transmembrane</keyword>
<dbReference type="PRINTS" id="PR00081">
    <property type="entry name" value="GDHRDH"/>
</dbReference>
<dbReference type="InterPro" id="IPR002347">
    <property type="entry name" value="SDR_fam"/>
</dbReference>
<dbReference type="PANTHER" id="PTHR44196:SF3">
    <property type="entry name" value="SHORT CHAIN DEHYDROGENASE FAMILY PROTEIN"/>
    <property type="match status" value="1"/>
</dbReference>
<keyword evidence="3" id="KW-1133">Transmembrane helix</keyword>
<proteinExistence type="inferred from homology"/>
<evidence type="ECO:0000256" key="3">
    <source>
        <dbReference type="SAM" id="Phobius"/>
    </source>
</evidence>
<comment type="caution">
    <text evidence="4">The sequence shown here is derived from an EMBL/GenBank/DDBJ whole genome shotgun (WGS) entry which is preliminary data.</text>
</comment>
<dbReference type="GO" id="GO:0016020">
    <property type="term" value="C:membrane"/>
    <property type="evidence" value="ECO:0007669"/>
    <property type="project" value="TreeGrafter"/>
</dbReference>
<evidence type="ECO:0000256" key="2">
    <source>
        <dbReference type="ARBA" id="ARBA00023002"/>
    </source>
</evidence>
<dbReference type="EC" id="1.-.-.-" evidence="4"/>
<dbReference type="AlphaFoldDB" id="A0A644WY29"/>
<evidence type="ECO:0000256" key="1">
    <source>
        <dbReference type="ARBA" id="ARBA00006484"/>
    </source>
</evidence>
<dbReference type="PANTHER" id="PTHR44196">
    <property type="entry name" value="DEHYDROGENASE/REDUCTASE SDR FAMILY MEMBER 7B"/>
    <property type="match status" value="1"/>
</dbReference>
<protein>
    <submittedName>
        <fullName evidence="4">Putative oxidoreductase</fullName>
        <ecNumber evidence="4">1.-.-.-</ecNumber>
    </submittedName>
</protein>
<keyword evidence="3" id="KW-0472">Membrane</keyword>